<dbReference type="InterPro" id="IPR038570">
    <property type="entry name" value="HicA_sf"/>
</dbReference>
<keyword evidence="4" id="KW-0255">Endonuclease</keyword>
<keyword evidence="7" id="KW-0346">Stress response</keyword>
<evidence type="ECO:0000256" key="7">
    <source>
        <dbReference type="ARBA" id="ARBA00023016"/>
    </source>
</evidence>
<dbReference type="Gene3D" id="3.30.920.30">
    <property type="entry name" value="Hypothetical protein"/>
    <property type="match status" value="1"/>
</dbReference>
<protein>
    <recommendedName>
        <fullName evidence="10">Toxin HicA</fullName>
    </recommendedName>
</protein>
<evidence type="ECO:0000256" key="5">
    <source>
        <dbReference type="ARBA" id="ARBA00022801"/>
    </source>
</evidence>
<dbReference type="SUPFAM" id="SSF54786">
    <property type="entry name" value="YcfA/nrd intein domain"/>
    <property type="match status" value="1"/>
</dbReference>
<comment type="caution">
    <text evidence="8">The sequence shown here is derived from an EMBL/GenBank/DDBJ whole genome shotgun (WGS) entry which is preliminary data.</text>
</comment>
<dbReference type="AlphaFoldDB" id="A0A0R2X437"/>
<dbReference type="EMBL" id="LIDM01000442">
    <property type="protein sequence ID" value="KRP30871.1"/>
    <property type="molecule type" value="Genomic_DNA"/>
</dbReference>
<dbReference type="GO" id="GO:0004519">
    <property type="term" value="F:endonuclease activity"/>
    <property type="evidence" value="ECO:0007669"/>
    <property type="project" value="UniProtKB-KW"/>
</dbReference>
<evidence type="ECO:0000313" key="9">
    <source>
        <dbReference type="Proteomes" id="UP000051557"/>
    </source>
</evidence>
<keyword evidence="3" id="KW-0540">Nuclease</keyword>
<keyword evidence="5" id="KW-0378">Hydrolase</keyword>
<reference evidence="8 9" key="1">
    <citation type="submission" date="2015-10" db="EMBL/GenBank/DDBJ databases">
        <title>Metagenome-Assembled Genomes uncover a global brackish microbiome.</title>
        <authorList>
            <person name="Hugerth L.W."/>
            <person name="Larsson J."/>
            <person name="Alneberg J."/>
            <person name="Lindh M.V."/>
            <person name="Legrand C."/>
            <person name="Pinhassi J."/>
            <person name="Andersson A.F."/>
        </authorList>
    </citation>
    <scope>NUCLEOTIDE SEQUENCE [LARGE SCALE GENOMIC DNA]</scope>
    <source>
        <strain evidence="8">BACL9 MAG-120820-bin42</strain>
    </source>
</reference>
<evidence type="ECO:0008006" key="10">
    <source>
        <dbReference type="Google" id="ProtNLM"/>
    </source>
</evidence>
<comment type="similarity">
    <text evidence="1">Belongs to the HicA mRNA interferase family.</text>
</comment>
<evidence type="ECO:0000313" key="8">
    <source>
        <dbReference type="EMBL" id="KRP30871.1"/>
    </source>
</evidence>
<sequence length="77" mass="9044">MAGKFPSWSCRQLERRLKEIGCQLIRTSGSHRHYSNPYRPDRLVTFAWHGGDVPRGIVADVIEDLGMTRQEFYFKKF</sequence>
<dbReference type="Proteomes" id="UP000051557">
    <property type="component" value="Unassembled WGS sequence"/>
</dbReference>
<proteinExistence type="inferred from homology"/>
<name>A0A0R2X437_9BACT</name>
<keyword evidence="6" id="KW-0694">RNA-binding</keyword>
<dbReference type="Pfam" id="PF07927">
    <property type="entry name" value="HicA_toxin"/>
    <property type="match status" value="1"/>
</dbReference>
<accession>A0A0R2X437</accession>
<dbReference type="InterPro" id="IPR012933">
    <property type="entry name" value="HicA_mRNA_interferase"/>
</dbReference>
<evidence type="ECO:0000256" key="4">
    <source>
        <dbReference type="ARBA" id="ARBA00022759"/>
    </source>
</evidence>
<keyword evidence="2" id="KW-1277">Toxin-antitoxin system</keyword>
<dbReference type="GO" id="GO:0016787">
    <property type="term" value="F:hydrolase activity"/>
    <property type="evidence" value="ECO:0007669"/>
    <property type="project" value="UniProtKB-KW"/>
</dbReference>
<organism evidence="8 9">
    <name type="scientific">Verrucomicrobia subdivision 6 bacterium BACL9 MAG-120820-bin42</name>
    <dbReference type="NCBI Taxonomy" id="1655634"/>
    <lineage>
        <taxon>Bacteria</taxon>
        <taxon>Pseudomonadati</taxon>
        <taxon>Verrucomicrobiota</taxon>
        <taxon>Verrucomicrobiia</taxon>
        <taxon>Verrucomicrobiales</taxon>
        <taxon>Verrucomicrobia subdivision 6</taxon>
    </lineage>
</organism>
<evidence type="ECO:0000256" key="1">
    <source>
        <dbReference type="ARBA" id="ARBA00006620"/>
    </source>
</evidence>
<gene>
    <name evidence="8" type="ORF">ABS32_08200</name>
</gene>
<evidence type="ECO:0000256" key="2">
    <source>
        <dbReference type="ARBA" id="ARBA00022649"/>
    </source>
</evidence>
<evidence type="ECO:0000256" key="6">
    <source>
        <dbReference type="ARBA" id="ARBA00022884"/>
    </source>
</evidence>
<evidence type="ECO:0000256" key="3">
    <source>
        <dbReference type="ARBA" id="ARBA00022722"/>
    </source>
</evidence>
<dbReference type="GO" id="GO:0003729">
    <property type="term" value="F:mRNA binding"/>
    <property type="evidence" value="ECO:0007669"/>
    <property type="project" value="InterPro"/>
</dbReference>